<evidence type="ECO:0000256" key="2">
    <source>
        <dbReference type="SAM" id="MobiDB-lite"/>
    </source>
</evidence>
<comment type="caution">
    <text evidence="4">The sequence shown here is derived from an EMBL/GenBank/DDBJ whole genome shotgun (WGS) entry which is preliminary data.</text>
</comment>
<dbReference type="Proteomes" id="UP000180254">
    <property type="component" value="Unassembled WGS sequence"/>
</dbReference>
<proteinExistence type="predicted"/>
<dbReference type="EMBL" id="MKIE01000013">
    <property type="protein sequence ID" value="OHW61447.1"/>
    <property type="molecule type" value="Genomic_DNA"/>
</dbReference>
<reference evidence="4 5" key="1">
    <citation type="submission" date="2016-09" db="EMBL/GenBank/DDBJ databases">
        <title>Genome sequence of Eubacterium angustum.</title>
        <authorList>
            <person name="Poehlein A."/>
            <person name="Daniel R."/>
        </authorList>
    </citation>
    <scope>NUCLEOTIDE SEQUENCE [LARGE SCALE GENOMIC DNA]</scope>
    <source>
        <strain evidence="4 5">DSM 1989</strain>
    </source>
</reference>
<dbReference type="Pfam" id="PF07501">
    <property type="entry name" value="G5"/>
    <property type="match status" value="1"/>
</dbReference>
<dbReference type="PANTHER" id="PTHR39160:SF4">
    <property type="entry name" value="RESUSCITATION-PROMOTING FACTOR RPFB"/>
    <property type="match status" value="1"/>
</dbReference>
<dbReference type="RefSeq" id="WP_071064401.1">
    <property type="nucleotide sequence ID" value="NZ_MKIE01000013.1"/>
</dbReference>
<dbReference type="GO" id="GO:0019867">
    <property type="term" value="C:outer membrane"/>
    <property type="evidence" value="ECO:0007669"/>
    <property type="project" value="InterPro"/>
</dbReference>
<organism evidence="4 5">
    <name type="scientific">Andreesenia angusta</name>
    <dbReference type="NCBI Taxonomy" id="39480"/>
    <lineage>
        <taxon>Bacteria</taxon>
        <taxon>Bacillati</taxon>
        <taxon>Bacillota</taxon>
        <taxon>Tissierellia</taxon>
        <taxon>Tissierellales</taxon>
        <taxon>Gottschalkiaceae</taxon>
        <taxon>Andreesenia</taxon>
    </lineage>
</organism>
<dbReference type="InterPro" id="IPR051933">
    <property type="entry name" value="Resuscitation_pf_RpfB"/>
</dbReference>
<dbReference type="InterPro" id="IPR036908">
    <property type="entry name" value="RlpA-like_sf"/>
</dbReference>
<evidence type="ECO:0000313" key="5">
    <source>
        <dbReference type="Proteomes" id="UP000180254"/>
    </source>
</evidence>
<dbReference type="STRING" id="39480.EUAN_21900"/>
<dbReference type="PANTHER" id="PTHR39160">
    <property type="entry name" value="CELL WALL-BINDING PROTEIN YOCH"/>
    <property type="match status" value="1"/>
</dbReference>
<accession>A0A1S1V5R8</accession>
<dbReference type="AlphaFoldDB" id="A0A1S1V5R8"/>
<evidence type="ECO:0000313" key="4">
    <source>
        <dbReference type="EMBL" id="OHW61447.1"/>
    </source>
</evidence>
<keyword evidence="5" id="KW-1185">Reference proteome</keyword>
<dbReference type="Pfam" id="PF06725">
    <property type="entry name" value="3D"/>
    <property type="match status" value="1"/>
</dbReference>
<evidence type="ECO:0000259" key="3">
    <source>
        <dbReference type="PROSITE" id="PS51109"/>
    </source>
</evidence>
<dbReference type="Pfam" id="PF03990">
    <property type="entry name" value="DUF348"/>
    <property type="match status" value="2"/>
</dbReference>
<protein>
    <submittedName>
        <fullName evidence="4">Cell wall-binding protein YocH</fullName>
    </submittedName>
</protein>
<dbReference type="InterPro" id="IPR007137">
    <property type="entry name" value="DUF348"/>
</dbReference>
<evidence type="ECO:0000256" key="1">
    <source>
        <dbReference type="ARBA" id="ARBA00022729"/>
    </source>
</evidence>
<dbReference type="InterPro" id="IPR011098">
    <property type="entry name" value="G5_dom"/>
</dbReference>
<feature type="domain" description="G5" evidence="3">
    <location>
        <begin position="144"/>
        <end position="224"/>
    </location>
</feature>
<dbReference type="Gene3D" id="2.20.230.10">
    <property type="entry name" value="Resuscitation-promoting factor rpfb"/>
    <property type="match status" value="1"/>
</dbReference>
<dbReference type="GO" id="GO:0004553">
    <property type="term" value="F:hydrolase activity, hydrolyzing O-glycosyl compounds"/>
    <property type="evidence" value="ECO:0007669"/>
    <property type="project" value="InterPro"/>
</dbReference>
<dbReference type="SUPFAM" id="SSF50685">
    <property type="entry name" value="Barwin-like endoglucanases"/>
    <property type="match status" value="1"/>
</dbReference>
<keyword evidence="1" id="KW-0732">Signal</keyword>
<dbReference type="Gene3D" id="2.40.40.10">
    <property type="entry name" value="RlpA-like domain"/>
    <property type="match status" value="1"/>
</dbReference>
<sequence>MKKLVEGKKVIVALLAMILVTATVGMGVYDFGVKSGSLEIDGKVEEIKTNTETVGELLEEKGVSLEKEDKLNADIDEKLKDEFSISIKKAVPVVITADGSSKELKTAESTVAEVLKSKGIYYDKVDRVEPGLETEVTPHMEIELVRVTEAYKKVQEEIAYETETKENPELPKGQTKTVQAGEKGVKEKEVKEVYENGALASTETLSEAVSKEPVKEIVEKGTKEAVVASRSSSSRSGAVASGGNVSGSGMVFNASAYDDSPEQNGGYAGITAMGTRLRPGVVAVDPRVIPLGSRVYIEYMDGTPWGYGIAEDTGGAIKGNKIDIYMQSGTMEFGRRSMRVYIVN</sequence>
<dbReference type="SMART" id="SM01208">
    <property type="entry name" value="G5"/>
    <property type="match status" value="1"/>
</dbReference>
<dbReference type="InterPro" id="IPR010611">
    <property type="entry name" value="3D_dom"/>
</dbReference>
<feature type="region of interest" description="Disordered" evidence="2">
    <location>
        <begin position="162"/>
        <end position="183"/>
    </location>
</feature>
<dbReference type="PROSITE" id="PS51109">
    <property type="entry name" value="G5"/>
    <property type="match status" value="1"/>
</dbReference>
<name>A0A1S1V5R8_9FIRM</name>
<dbReference type="CDD" id="cd14667">
    <property type="entry name" value="3D_containing_proteins"/>
    <property type="match status" value="1"/>
</dbReference>
<dbReference type="InterPro" id="IPR059180">
    <property type="entry name" value="3D_YorM"/>
</dbReference>
<dbReference type="GO" id="GO:0009254">
    <property type="term" value="P:peptidoglycan turnover"/>
    <property type="evidence" value="ECO:0007669"/>
    <property type="project" value="InterPro"/>
</dbReference>
<gene>
    <name evidence="4" type="primary">yocH_3</name>
    <name evidence="4" type="ORF">EUAN_21900</name>
</gene>